<dbReference type="EMBL" id="KV425602">
    <property type="protein sequence ID" value="KZT21828.1"/>
    <property type="molecule type" value="Genomic_DNA"/>
</dbReference>
<sequence length="104" mass="12108">MRSELSSLWRKGIVAKRTPYAGGNWRVIFYFGFHFRGWYSPEISISSDARQLRPVLNRLCQNSSVETLWTNSFDLQSKIYKRSDLCHAHSTAFTLSVFCHSLPF</sequence>
<dbReference type="InParanoid" id="A0A165Q2K8"/>
<proteinExistence type="predicted"/>
<name>A0A165Q2K8_9AGAM</name>
<gene>
    <name evidence="1" type="ORF">NEOLEDRAFT_722127</name>
</gene>
<organism evidence="1 2">
    <name type="scientific">Neolentinus lepideus HHB14362 ss-1</name>
    <dbReference type="NCBI Taxonomy" id="1314782"/>
    <lineage>
        <taxon>Eukaryota</taxon>
        <taxon>Fungi</taxon>
        <taxon>Dikarya</taxon>
        <taxon>Basidiomycota</taxon>
        <taxon>Agaricomycotina</taxon>
        <taxon>Agaricomycetes</taxon>
        <taxon>Gloeophyllales</taxon>
        <taxon>Gloeophyllaceae</taxon>
        <taxon>Neolentinus</taxon>
    </lineage>
</organism>
<reference evidence="1 2" key="1">
    <citation type="journal article" date="2016" name="Mol. Biol. Evol.">
        <title>Comparative Genomics of Early-Diverging Mushroom-Forming Fungi Provides Insights into the Origins of Lignocellulose Decay Capabilities.</title>
        <authorList>
            <person name="Nagy L.G."/>
            <person name="Riley R."/>
            <person name="Tritt A."/>
            <person name="Adam C."/>
            <person name="Daum C."/>
            <person name="Floudas D."/>
            <person name="Sun H."/>
            <person name="Yadav J.S."/>
            <person name="Pangilinan J."/>
            <person name="Larsson K.H."/>
            <person name="Matsuura K."/>
            <person name="Barry K."/>
            <person name="Labutti K."/>
            <person name="Kuo R."/>
            <person name="Ohm R.A."/>
            <person name="Bhattacharya S.S."/>
            <person name="Shirouzu T."/>
            <person name="Yoshinaga Y."/>
            <person name="Martin F.M."/>
            <person name="Grigoriev I.V."/>
            <person name="Hibbett D.S."/>
        </authorList>
    </citation>
    <scope>NUCLEOTIDE SEQUENCE [LARGE SCALE GENOMIC DNA]</scope>
    <source>
        <strain evidence="1 2">HHB14362 ss-1</strain>
    </source>
</reference>
<dbReference type="Proteomes" id="UP000076761">
    <property type="component" value="Unassembled WGS sequence"/>
</dbReference>
<dbReference type="AlphaFoldDB" id="A0A165Q2K8"/>
<accession>A0A165Q2K8</accession>
<keyword evidence="2" id="KW-1185">Reference proteome</keyword>
<evidence type="ECO:0000313" key="1">
    <source>
        <dbReference type="EMBL" id="KZT21828.1"/>
    </source>
</evidence>
<evidence type="ECO:0000313" key="2">
    <source>
        <dbReference type="Proteomes" id="UP000076761"/>
    </source>
</evidence>
<protein>
    <submittedName>
        <fullName evidence="1">Uncharacterized protein</fullName>
    </submittedName>
</protein>